<dbReference type="InterPro" id="IPR020103">
    <property type="entry name" value="PsdUridine_synth_cat_dom_sf"/>
</dbReference>
<name>A0A328C9E6_9DELT</name>
<dbReference type="PANTHER" id="PTHR47683:SF2">
    <property type="entry name" value="RNA-BINDING S4 DOMAIN-CONTAINING PROTEIN"/>
    <property type="match status" value="1"/>
</dbReference>
<dbReference type="Pfam" id="PF00849">
    <property type="entry name" value="PseudoU_synth_2"/>
    <property type="match status" value="1"/>
</dbReference>
<dbReference type="Gene3D" id="3.30.70.580">
    <property type="entry name" value="Pseudouridine synthase I, catalytic domain, N-terminal subdomain"/>
    <property type="match status" value="1"/>
</dbReference>
<dbReference type="Proteomes" id="UP000249169">
    <property type="component" value="Unassembled WGS sequence"/>
</dbReference>
<dbReference type="InterPro" id="IPR050343">
    <property type="entry name" value="RsuA_PseudoU_synthase"/>
</dbReference>
<evidence type="ECO:0000259" key="3">
    <source>
        <dbReference type="Pfam" id="PF00849"/>
    </source>
</evidence>
<evidence type="ECO:0000313" key="4">
    <source>
        <dbReference type="EMBL" id="RAL22253.1"/>
    </source>
</evidence>
<dbReference type="AlphaFoldDB" id="A0A328C9E6"/>
<keyword evidence="2" id="KW-0413">Isomerase</keyword>
<dbReference type="InterPro" id="IPR006145">
    <property type="entry name" value="PsdUridine_synth_RsuA/RluA"/>
</dbReference>
<dbReference type="GO" id="GO:0140098">
    <property type="term" value="F:catalytic activity, acting on RNA"/>
    <property type="evidence" value="ECO:0007669"/>
    <property type="project" value="UniProtKB-ARBA"/>
</dbReference>
<gene>
    <name evidence="4" type="ORF">DL240_10390</name>
</gene>
<organism evidence="4 5">
    <name type="scientific">Lujinxingia litoralis</name>
    <dbReference type="NCBI Taxonomy" id="2211119"/>
    <lineage>
        <taxon>Bacteria</taxon>
        <taxon>Deltaproteobacteria</taxon>
        <taxon>Bradymonadales</taxon>
        <taxon>Lujinxingiaceae</taxon>
        <taxon>Lujinxingia</taxon>
    </lineage>
</organism>
<evidence type="ECO:0000256" key="1">
    <source>
        <dbReference type="ARBA" id="ARBA00008348"/>
    </source>
</evidence>
<evidence type="ECO:0000313" key="5">
    <source>
        <dbReference type="Proteomes" id="UP000249169"/>
    </source>
</evidence>
<dbReference type="InterPro" id="IPR018496">
    <property type="entry name" value="PsdUridine_synth_RsuA/RluB_CS"/>
</dbReference>
<keyword evidence="5" id="KW-1185">Reference proteome</keyword>
<dbReference type="GO" id="GO:0001522">
    <property type="term" value="P:pseudouridine synthesis"/>
    <property type="evidence" value="ECO:0007669"/>
    <property type="project" value="InterPro"/>
</dbReference>
<dbReference type="PROSITE" id="PS01149">
    <property type="entry name" value="PSI_RSU"/>
    <property type="match status" value="1"/>
</dbReference>
<dbReference type="SUPFAM" id="SSF55120">
    <property type="entry name" value="Pseudouridine synthase"/>
    <property type="match status" value="1"/>
</dbReference>
<dbReference type="InterPro" id="IPR020094">
    <property type="entry name" value="TruA/RsuA/RluB/E/F_N"/>
</dbReference>
<evidence type="ECO:0000256" key="2">
    <source>
        <dbReference type="ARBA" id="ARBA00023235"/>
    </source>
</evidence>
<dbReference type="EMBL" id="QHKO01000004">
    <property type="protein sequence ID" value="RAL22253.1"/>
    <property type="molecule type" value="Genomic_DNA"/>
</dbReference>
<reference evidence="4 5" key="1">
    <citation type="submission" date="2018-05" db="EMBL/GenBank/DDBJ databases">
        <title>Lujinxingia marina gen. nov. sp. nov., a new facultative anaerobic member of the class Deltaproteobacteria, and proposal of Lujinxingaceae fam. nov.</title>
        <authorList>
            <person name="Li C.-M."/>
        </authorList>
    </citation>
    <scope>NUCLEOTIDE SEQUENCE [LARGE SCALE GENOMIC DNA]</scope>
    <source>
        <strain evidence="4 5">B210</strain>
    </source>
</reference>
<dbReference type="GO" id="GO:0009982">
    <property type="term" value="F:pseudouridine synthase activity"/>
    <property type="evidence" value="ECO:0007669"/>
    <property type="project" value="InterPro"/>
</dbReference>
<dbReference type="GO" id="GO:0006364">
    <property type="term" value="P:rRNA processing"/>
    <property type="evidence" value="ECO:0007669"/>
    <property type="project" value="UniProtKB-ARBA"/>
</dbReference>
<protein>
    <submittedName>
        <fullName evidence="4">Pseudouridine synthase</fullName>
    </submittedName>
</protein>
<dbReference type="Gene3D" id="3.30.70.1560">
    <property type="entry name" value="Alpha-L RNA-binding motif"/>
    <property type="match status" value="1"/>
</dbReference>
<comment type="caution">
    <text evidence="4">The sequence shown here is derived from an EMBL/GenBank/DDBJ whole genome shotgun (WGS) entry which is preliminary data.</text>
</comment>
<accession>A0A328C9E6</accession>
<dbReference type="GO" id="GO:0003723">
    <property type="term" value="F:RNA binding"/>
    <property type="evidence" value="ECO:0007669"/>
    <property type="project" value="InterPro"/>
</dbReference>
<dbReference type="PANTHER" id="PTHR47683">
    <property type="entry name" value="PSEUDOURIDINE SYNTHASE FAMILY PROTEIN-RELATED"/>
    <property type="match status" value="1"/>
</dbReference>
<comment type="similarity">
    <text evidence="1">Belongs to the pseudouridine synthase RsuA family.</text>
</comment>
<feature type="domain" description="Pseudouridine synthase RsuA/RluA-like" evidence="3">
    <location>
        <begin position="4"/>
        <end position="151"/>
    </location>
</feature>
<proteinExistence type="inferred from homology"/>
<dbReference type="InterPro" id="IPR042092">
    <property type="entry name" value="PsdUridine_s_RsuA/RluB/E/F_cat"/>
</dbReference>
<sequence>MPAFIMNKPPGCITARVDFEDRPTVYDHVPKHFEPLPHVGRLDFNTEGLLLFTDDGKLAQALLNKDYAGPTSMEETSAELAPIEKVYHVKVKAKLGPDHPVLAALQEPLEYEPGKFTAPATTGWVAERSSCTWISITITEGRHRQVRKLCERSGLQIRKLRRVRLGPLGLGELKLRWCRELTDEELTELYVAAFGHDPRPWPEG</sequence>